<name>D2XA65_GBMV</name>
<sequence length="153" mass="17610">MGDYNQELPQMSIEELRERTSKMVPCCVDESGMCFELEKGDAFTQSFIWEKKIARYLGQFSEHGIFVDDGTGEGTMKGLFDVYEYITMHKYAYLFKPSLAEVARFLPRALFDDHEKLYIVTKGIYRTDDSPFPICNGTLHLAKSFVCVETKGR</sequence>
<dbReference type="OrthoDB" id="22488at10239"/>
<gene>
    <name evidence="1" type="ORF">MAR_ORF056</name>
</gene>
<protein>
    <submittedName>
        <fullName evidence="1">Uncharacterized protein</fullName>
    </submittedName>
</protein>
<dbReference type="RefSeq" id="YP_003406804.1">
    <property type="nucleotide sequence ID" value="NC_013756.1"/>
</dbReference>
<organismHost>
    <name type="scientific">Acanthamoeba</name>
    <dbReference type="NCBI Taxonomy" id="5754"/>
</organismHost>
<proteinExistence type="predicted"/>
<dbReference type="Proteomes" id="UP000029780">
    <property type="component" value="Segment"/>
</dbReference>
<dbReference type="KEGG" id="vg:8746293"/>
<dbReference type="EMBL" id="GU071086">
    <property type="protein sequence ID" value="ADB03842.1"/>
    <property type="molecule type" value="Genomic_DNA"/>
</dbReference>
<organism evidence="1 2">
    <name type="scientific">Marseillevirus marseillevirus</name>
    <name type="common">GBM</name>
    <dbReference type="NCBI Taxonomy" id="694581"/>
    <lineage>
        <taxon>Viruses</taxon>
        <taxon>Varidnaviria</taxon>
        <taxon>Bamfordvirae</taxon>
        <taxon>Nucleocytoviricota</taxon>
        <taxon>Megaviricetes</taxon>
        <taxon>Pimascovirales</taxon>
        <taxon>Pimascovirales incertae sedis</taxon>
        <taxon>Marseilleviridae</taxon>
        <taxon>Marseillevirus</taxon>
        <taxon>Marseillevirus massiliense</taxon>
    </lineage>
</organism>
<reference evidence="1 2" key="1">
    <citation type="journal article" date="2009" name="Proc. Natl. Acad. Sci. U.S.A.">
        <title>Giant Marseillevirus highlights the role of amoebae as a melting pot in emergence of chimeric microorganisms.</title>
        <authorList>
            <person name="Boyer M."/>
            <person name="Yutin N."/>
            <person name="Pagnier I."/>
            <person name="Barrassi L."/>
            <person name="Fournous G."/>
            <person name="Espinosa L."/>
            <person name="Robert C."/>
            <person name="Azza S."/>
            <person name="Sun S."/>
            <person name="Rossmann M.G."/>
            <person name="Suzan-Monti M."/>
            <person name="La Scola B."/>
            <person name="Koonin E.V."/>
            <person name="Raoult D."/>
        </authorList>
    </citation>
    <scope>NUCLEOTIDE SEQUENCE [LARGE SCALE GENOMIC DNA]</scope>
    <source>
        <strain evidence="1 2">T19</strain>
    </source>
</reference>
<accession>D2XA65</accession>
<dbReference type="GeneID" id="8746293"/>
<keyword evidence="2" id="KW-1185">Reference proteome</keyword>
<evidence type="ECO:0000313" key="2">
    <source>
        <dbReference type="Proteomes" id="UP000029780"/>
    </source>
</evidence>
<evidence type="ECO:0000313" key="1">
    <source>
        <dbReference type="EMBL" id="ADB03842.1"/>
    </source>
</evidence>